<feature type="transmembrane region" description="Helical" evidence="1">
    <location>
        <begin position="7"/>
        <end position="27"/>
    </location>
</feature>
<protein>
    <submittedName>
        <fullName evidence="2">Uncharacterized protein</fullName>
    </submittedName>
</protein>
<feature type="transmembrane region" description="Helical" evidence="1">
    <location>
        <begin position="102"/>
        <end position="122"/>
    </location>
</feature>
<proteinExistence type="predicted"/>
<gene>
    <name evidence="2" type="ORF">JZO70_01000</name>
</gene>
<keyword evidence="1" id="KW-0812">Transmembrane</keyword>
<keyword evidence="1" id="KW-1133">Transmembrane helix</keyword>
<evidence type="ECO:0000313" key="3">
    <source>
        <dbReference type="Proteomes" id="UP000664601"/>
    </source>
</evidence>
<dbReference type="Proteomes" id="UP000664601">
    <property type="component" value="Unassembled WGS sequence"/>
</dbReference>
<feature type="transmembrane region" description="Helical" evidence="1">
    <location>
        <begin position="68"/>
        <end position="90"/>
    </location>
</feature>
<dbReference type="EMBL" id="JAFREM010000002">
    <property type="protein sequence ID" value="MBO1304721.1"/>
    <property type="molecule type" value="Genomic_DNA"/>
</dbReference>
<evidence type="ECO:0000256" key="1">
    <source>
        <dbReference type="SAM" id="Phobius"/>
    </source>
</evidence>
<name>A0ABS3L523_9ENTE</name>
<feature type="transmembrane region" description="Helical" evidence="1">
    <location>
        <begin position="39"/>
        <end position="56"/>
    </location>
</feature>
<sequence>MQINRWLAGLAAGSVFLYIFKTVYNYFGYGVTSGALDSAWCWPLLLIVFLLVVRIVKPDVTKARGMRASCRCFLLAVISVVLGRVLTGIFEIAGTSSGYVVVYYLAALVFTLLGSFFLTVALRIQSLRHMSS</sequence>
<comment type="caution">
    <text evidence="2">The sequence shown here is derived from an EMBL/GenBank/DDBJ whole genome shotgun (WGS) entry which is preliminary data.</text>
</comment>
<accession>A0ABS3L523</accession>
<evidence type="ECO:0000313" key="2">
    <source>
        <dbReference type="EMBL" id="MBO1304721.1"/>
    </source>
</evidence>
<keyword evidence="1" id="KW-0472">Membrane</keyword>
<keyword evidence="3" id="KW-1185">Reference proteome</keyword>
<reference evidence="2 3" key="1">
    <citation type="submission" date="2021-03" db="EMBL/GenBank/DDBJ databases">
        <title>Enterococcal diversity collection.</title>
        <authorList>
            <person name="Gilmore M.S."/>
            <person name="Schwartzman J."/>
            <person name="Van Tyne D."/>
            <person name="Martin M."/>
            <person name="Earl A.M."/>
            <person name="Manson A.L."/>
            <person name="Straub T."/>
            <person name="Salamzade R."/>
            <person name="Saavedra J."/>
            <person name="Lebreton F."/>
            <person name="Prichula J."/>
            <person name="Schaufler K."/>
            <person name="Gaca A."/>
            <person name="Sgardioli B."/>
            <person name="Wagenaar J."/>
            <person name="Strong T."/>
        </authorList>
    </citation>
    <scope>NUCLEOTIDE SEQUENCE [LARGE SCALE GENOMIC DNA]</scope>
    <source>
        <strain evidence="2 3">669A</strain>
    </source>
</reference>
<organism evidence="2 3">
    <name type="scientific">Candidatus Enterococcus moelleringii</name>
    <dbReference type="NCBI Taxonomy" id="2815325"/>
    <lineage>
        <taxon>Bacteria</taxon>
        <taxon>Bacillati</taxon>
        <taxon>Bacillota</taxon>
        <taxon>Bacilli</taxon>
        <taxon>Lactobacillales</taxon>
        <taxon>Enterococcaceae</taxon>
        <taxon>Enterococcus</taxon>
    </lineage>
</organism>
<dbReference type="RefSeq" id="WP_207671660.1">
    <property type="nucleotide sequence ID" value="NZ_JAFREM010000002.1"/>
</dbReference>